<dbReference type="HOGENOM" id="CLU_2644558_0_0_1"/>
<keyword evidence="3" id="KW-1185">Reference proteome</keyword>
<evidence type="ECO:0000313" key="2">
    <source>
        <dbReference type="EMBL" id="KIL67226.1"/>
    </source>
</evidence>
<dbReference type="EMBL" id="KN818232">
    <property type="protein sequence ID" value="KIL67226.1"/>
    <property type="molecule type" value="Genomic_DNA"/>
</dbReference>
<feature type="non-terminal residue" evidence="2">
    <location>
        <position position="1"/>
    </location>
</feature>
<organism evidence="2 3">
    <name type="scientific">Amanita muscaria (strain Koide BX008)</name>
    <dbReference type="NCBI Taxonomy" id="946122"/>
    <lineage>
        <taxon>Eukaryota</taxon>
        <taxon>Fungi</taxon>
        <taxon>Dikarya</taxon>
        <taxon>Basidiomycota</taxon>
        <taxon>Agaricomycotina</taxon>
        <taxon>Agaricomycetes</taxon>
        <taxon>Agaricomycetidae</taxon>
        <taxon>Agaricales</taxon>
        <taxon>Pluteineae</taxon>
        <taxon>Amanitaceae</taxon>
        <taxon>Amanita</taxon>
    </lineage>
</organism>
<gene>
    <name evidence="2" type="ORF">M378DRAFT_122927</name>
</gene>
<dbReference type="Proteomes" id="UP000054549">
    <property type="component" value="Unassembled WGS sequence"/>
</dbReference>
<sequence length="77" mass="8296">YLHQTLQEVFESLPTGVVGPAVSDVIDSPPSLFHSHSSSPISCTASTSGPLNLRHATEPFRTGRDIGARWNSYLSQS</sequence>
<proteinExistence type="predicted"/>
<evidence type="ECO:0000313" key="3">
    <source>
        <dbReference type="Proteomes" id="UP000054549"/>
    </source>
</evidence>
<protein>
    <submittedName>
        <fullName evidence="2">Uncharacterized protein</fullName>
    </submittedName>
</protein>
<reference evidence="2 3" key="1">
    <citation type="submission" date="2014-04" db="EMBL/GenBank/DDBJ databases">
        <title>Evolutionary Origins and Diversification of the Mycorrhizal Mutualists.</title>
        <authorList>
            <consortium name="DOE Joint Genome Institute"/>
            <consortium name="Mycorrhizal Genomics Consortium"/>
            <person name="Kohler A."/>
            <person name="Kuo A."/>
            <person name="Nagy L.G."/>
            <person name="Floudas D."/>
            <person name="Copeland A."/>
            <person name="Barry K.W."/>
            <person name="Cichocki N."/>
            <person name="Veneault-Fourrey C."/>
            <person name="LaButti K."/>
            <person name="Lindquist E.A."/>
            <person name="Lipzen A."/>
            <person name="Lundell T."/>
            <person name="Morin E."/>
            <person name="Murat C."/>
            <person name="Riley R."/>
            <person name="Ohm R."/>
            <person name="Sun H."/>
            <person name="Tunlid A."/>
            <person name="Henrissat B."/>
            <person name="Grigoriev I.V."/>
            <person name="Hibbett D.S."/>
            <person name="Martin F."/>
        </authorList>
    </citation>
    <scope>NUCLEOTIDE SEQUENCE [LARGE SCALE GENOMIC DNA]</scope>
    <source>
        <strain evidence="2 3">Koide BX008</strain>
    </source>
</reference>
<feature type="compositionally biased region" description="Low complexity" evidence="1">
    <location>
        <begin position="33"/>
        <end position="48"/>
    </location>
</feature>
<accession>A0A0C2XCS0</accession>
<dbReference type="AlphaFoldDB" id="A0A0C2XCS0"/>
<feature type="region of interest" description="Disordered" evidence="1">
    <location>
        <begin position="33"/>
        <end position="58"/>
    </location>
</feature>
<evidence type="ECO:0000256" key="1">
    <source>
        <dbReference type="SAM" id="MobiDB-lite"/>
    </source>
</evidence>
<dbReference type="InParanoid" id="A0A0C2XCS0"/>
<name>A0A0C2XCS0_AMAMK</name>